<keyword evidence="1" id="KW-0472">Membrane</keyword>
<dbReference type="EMBL" id="JBHULK010000001">
    <property type="protein sequence ID" value="MFD2533501.1"/>
    <property type="molecule type" value="Genomic_DNA"/>
</dbReference>
<organism evidence="2 3">
    <name type="scientific">Gelatiniphilus marinus</name>
    <dbReference type="NCBI Taxonomy" id="1759464"/>
    <lineage>
        <taxon>Bacteria</taxon>
        <taxon>Pseudomonadati</taxon>
        <taxon>Bacteroidota</taxon>
        <taxon>Flavobacteriia</taxon>
        <taxon>Flavobacteriales</taxon>
        <taxon>Flavobacteriaceae</taxon>
        <taxon>Gelatiniphilus</taxon>
    </lineage>
</organism>
<feature type="transmembrane region" description="Helical" evidence="1">
    <location>
        <begin position="62"/>
        <end position="81"/>
    </location>
</feature>
<protein>
    <recommendedName>
        <fullName evidence="4">YcxB-like protein domain-containing protein</fullName>
    </recommendedName>
</protein>
<sequence length="197" mass="22837">MKLNISRITENKDSLRSKENVVLDLYKDKDNFIDYELKTSKNNANSLVFVNTNHRNMLHKHLMFEHFYVVLLVLLVVSVLALFSDNILMILLSFTGLIYVPYKLLSSSEVPYKLIFEGLNVYELNHAGKRILEFSPINVESSDSDKFESDFIFFSTSNSSKGSKSIMVYEGYSLKVRQLFIEFYSKLNFKNSINRIG</sequence>
<evidence type="ECO:0000256" key="1">
    <source>
        <dbReference type="SAM" id="Phobius"/>
    </source>
</evidence>
<reference evidence="3" key="1">
    <citation type="journal article" date="2019" name="Int. J. Syst. Evol. Microbiol.">
        <title>The Global Catalogue of Microorganisms (GCM) 10K type strain sequencing project: providing services to taxonomists for standard genome sequencing and annotation.</title>
        <authorList>
            <consortium name="The Broad Institute Genomics Platform"/>
            <consortium name="The Broad Institute Genome Sequencing Center for Infectious Disease"/>
            <person name="Wu L."/>
            <person name="Ma J."/>
        </authorList>
    </citation>
    <scope>NUCLEOTIDE SEQUENCE [LARGE SCALE GENOMIC DNA]</scope>
    <source>
        <strain evidence="3">KCTC 42903</strain>
    </source>
</reference>
<keyword evidence="3" id="KW-1185">Reference proteome</keyword>
<comment type="caution">
    <text evidence="2">The sequence shown here is derived from an EMBL/GenBank/DDBJ whole genome shotgun (WGS) entry which is preliminary data.</text>
</comment>
<dbReference type="Proteomes" id="UP001597441">
    <property type="component" value="Unassembled WGS sequence"/>
</dbReference>
<gene>
    <name evidence="2" type="ORF">ACFSQS_00180</name>
</gene>
<evidence type="ECO:0000313" key="3">
    <source>
        <dbReference type="Proteomes" id="UP001597441"/>
    </source>
</evidence>
<keyword evidence="1" id="KW-0812">Transmembrane</keyword>
<proteinExistence type="predicted"/>
<dbReference type="RefSeq" id="WP_388012231.1">
    <property type="nucleotide sequence ID" value="NZ_JBHUDT010000001.1"/>
</dbReference>
<evidence type="ECO:0000313" key="2">
    <source>
        <dbReference type="EMBL" id="MFD2533501.1"/>
    </source>
</evidence>
<accession>A0ABW5JMZ0</accession>
<keyword evidence="1" id="KW-1133">Transmembrane helix</keyword>
<name>A0ABW5JMZ0_9FLAO</name>
<evidence type="ECO:0008006" key="4">
    <source>
        <dbReference type="Google" id="ProtNLM"/>
    </source>
</evidence>